<evidence type="ECO:0000313" key="3">
    <source>
        <dbReference type="Proteomes" id="UP001597508"/>
    </source>
</evidence>
<organism evidence="2 3">
    <name type="scientific">Pseudotenacibaculum haliotis</name>
    <dbReference type="NCBI Taxonomy" id="1862138"/>
    <lineage>
        <taxon>Bacteria</taxon>
        <taxon>Pseudomonadati</taxon>
        <taxon>Bacteroidota</taxon>
        <taxon>Flavobacteriia</taxon>
        <taxon>Flavobacteriales</taxon>
        <taxon>Flavobacteriaceae</taxon>
        <taxon>Pseudotenacibaculum</taxon>
    </lineage>
</organism>
<reference evidence="3" key="1">
    <citation type="journal article" date="2019" name="Int. J. Syst. Evol. Microbiol.">
        <title>The Global Catalogue of Microorganisms (GCM) 10K type strain sequencing project: providing services to taxonomists for standard genome sequencing and annotation.</title>
        <authorList>
            <consortium name="The Broad Institute Genomics Platform"/>
            <consortium name="The Broad Institute Genome Sequencing Center for Infectious Disease"/>
            <person name="Wu L."/>
            <person name="Ma J."/>
        </authorList>
    </citation>
    <scope>NUCLEOTIDE SEQUENCE [LARGE SCALE GENOMIC DNA]</scope>
    <source>
        <strain evidence="3">KCTC 52127</strain>
    </source>
</reference>
<feature type="transmembrane region" description="Helical" evidence="1">
    <location>
        <begin position="144"/>
        <end position="161"/>
    </location>
</feature>
<keyword evidence="1" id="KW-0472">Membrane</keyword>
<dbReference type="RefSeq" id="WP_379665167.1">
    <property type="nucleotide sequence ID" value="NZ_JBHULH010000001.1"/>
</dbReference>
<sequence length="244" mass="28743">MEVLIIPFKGNFEIPIDDKILELAVEDAEDVRRILLKHVIKGNAYHVQIFKSLQDLFHVIIGPNEVTAYYGDDIDNEIQLESYEEAVSLILDYSSSNGTQLLKDIIHKKQVKKEELEKARFESWKKQYKIQQEENKKTYRKRSIIVWAAIVLISLVIYLAWTDELRFVGRETNTTEALVVKTKFYHWGRGYYKQKVVYQFKYKDKTYEGSFNAGKRIGIQEEGNLVKIKFRTSDPNVSKRIPWR</sequence>
<evidence type="ECO:0000313" key="2">
    <source>
        <dbReference type="EMBL" id="MFD2566460.1"/>
    </source>
</evidence>
<keyword evidence="1" id="KW-1133">Transmembrane helix</keyword>
<proteinExistence type="predicted"/>
<dbReference type="Proteomes" id="UP001597508">
    <property type="component" value="Unassembled WGS sequence"/>
</dbReference>
<evidence type="ECO:0000256" key="1">
    <source>
        <dbReference type="SAM" id="Phobius"/>
    </source>
</evidence>
<keyword evidence="3" id="KW-1185">Reference proteome</keyword>
<comment type="caution">
    <text evidence="2">The sequence shown here is derived from an EMBL/GenBank/DDBJ whole genome shotgun (WGS) entry which is preliminary data.</text>
</comment>
<dbReference type="EMBL" id="JBHULH010000001">
    <property type="protein sequence ID" value="MFD2566460.1"/>
    <property type="molecule type" value="Genomic_DNA"/>
</dbReference>
<name>A0ABW5LNV7_9FLAO</name>
<accession>A0ABW5LNV7</accession>
<gene>
    <name evidence="2" type="ORF">ACFSRZ_03695</name>
</gene>
<keyword evidence="1" id="KW-0812">Transmembrane</keyword>
<protein>
    <submittedName>
        <fullName evidence="2">Uncharacterized protein</fullName>
    </submittedName>
</protein>